<dbReference type="Proteomes" id="UP000658127">
    <property type="component" value="Unassembled WGS sequence"/>
</dbReference>
<organism evidence="2 3">
    <name type="scientific">Nocardia rhizosphaerihabitans</name>
    <dbReference type="NCBI Taxonomy" id="1691570"/>
    <lineage>
        <taxon>Bacteria</taxon>
        <taxon>Bacillati</taxon>
        <taxon>Actinomycetota</taxon>
        <taxon>Actinomycetes</taxon>
        <taxon>Mycobacteriales</taxon>
        <taxon>Nocardiaceae</taxon>
        <taxon>Nocardia</taxon>
    </lineage>
</organism>
<evidence type="ECO:0000313" key="2">
    <source>
        <dbReference type="EMBL" id="GGN90393.1"/>
    </source>
</evidence>
<dbReference type="EMBL" id="BMNE01000006">
    <property type="protein sequence ID" value="GGN90393.1"/>
    <property type="molecule type" value="Genomic_DNA"/>
</dbReference>
<keyword evidence="3" id="KW-1185">Reference proteome</keyword>
<dbReference type="InterPro" id="IPR046036">
    <property type="entry name" value="DUF5994"/>
</dbReference>
<accession>A0ABQ2KR88</accession>
<sequence length="303" mass="33651">MRIREDHRPGPAAAPARHQVPPLYTPRLRMRSRSSGDRYIDGAWWPRSDDLAAELPDLLAVLSVRLGPVWRVVYDPSCWAQAPARTTIAGETVRLDSYHFELWNTMYVFGRDASMLVLQVIPADTDEHVAHEALMAAASDAAEPEAPPEAPERPRNITNHRAMGAPDQDRQPFGIPTRTPRLLLRAHESHAELFDGAWWPRTANLTAELHDLISALTPRLGRTARISFDWNATSRNQRRIDHPDDVDLQVPDVDQLPDTMHLVGVDGVHLTLLVIAADTPADVANAQLLHAAGRVGHHPPDVG</sequence>
<dbReference type="RefSeq" id="WP_189032725.1">
    <property type="nucleotide sequence ID" value="NZ_BMNE01000006.1"/>
</dbReference>
<name>A0ABQ2KR88_9NOCA</name>
<gene>
    <name evidence="2" type="ORF">GCM10011610_49470</name>
</gene>
<proteinExistence type="predicted"/>
<evidence type="ECO:0000313" key="3">
    <source>
        <dbReference type="Proteomes" id="UP000658127"/>
    </source>
</evidence>
<reference evidence="3" key="1">
    <citation type="journal article" date="2019" name="Int. J. Syst. Evol. Microbiol.">
        <title>The Global Catalogue of Microorganisms (GCM) 10K type strain sequencing project: providing services to taxonomists for standard genome sequencing and annotation.</title>
        <authorList>
            <consortium name="The Broad Institute Genomics Platform"/>
            <consortium name="The Broad Institute Genome Sequencing Center for Infectious Disease"/>
            <person name="Wu L."/>
            <person name="Ma J."/>
        </authorList>
    </citation>
    <scope>NUCLEOTIDE SEQUENCE [LARGE SCALE GENOMIC DNA]</scope>
    <source>
        <strain evidence="3">CGMCC 4.7329</strain>
    </source>
</reference>
<protein>
    <submittedName>
        <fullName evidence="2">Uncharacterized protein</fullName>
    </submittedName>
</protein>
<evidence type="ECO:0000256" key="1">
    <source>
        <dbReference type="SAM" id="MobiDB-lite"/>
    </source>
</evidence>
<comment type="caution">
    <text evidence="2">The sequence shown here is derived from an EMBL/GenBank/DDBJ whole genome shotgun (WGS) entry which is preliminary data.</text>
</comment>
<dbReference type="Pfam" id="PF19457">
    <property type="entry name" value="DUF5994"/>
    <property type="match status" value="2"/>
</dbReference>
<feature type="region of interest" description="Disordered" evidence="1">
    <location>
        <begin position="140"/>
        <end position="174"/>
    </location>
</feature>